<dbReference type="Proteomes" id="UP000471633">
    <property type="component" value="Unassembled WGS sequence"/>
</dbReference>
<dbReference type="InterPro" id="IPR029045">
    <property type="entry name" value="ClpP/crotonase-like_dom_sf"/>
</dbReference>
<dbReference type="InterPro" id="IPR032259">
    <property type="entry name" value="HIBYL-CoA-H"/>
</dbReference>
<dbReference type="GeneID" id="24595330"/>
<reference evidence="9" key="4">
    <citation type="journal article" date="2022" name="PLoS Pathog.">
        <title>Chromosome-level genome of Schistosoma haematobium underpins genome-wide explorations of molecular variation.</title>
        <authorList>
            <person name="Stroehlein A.J."/>
            <person name="Korhonen P.K."/>
            <person name="Lee V.V."/>
            <person name="Ralph S.A."/>
            <person name="Mentink-Kane M."/>
            <person name="You H."/>
            <person name="McManus D.P."/>
            <person name="Tchuente L.T."/>
            <person name="Stothard J.R."/>
            <person name="Kaur P."/>
            <person name="Dudchenko O."/>
            <person name="Aiden E.L."/>
            <person name="Yang B."/>
            <person name="Yang H."/>
            <person name="Emery A.M."/>
            <person name="Webster B.L."/>
            <person name="Brindley P.J."/>
            <person name="Rollinson D."/>
            <person name="Chang B.C.H."/>
            <person name="Gasser R.B."/>
            <person name="Young N.D."/>
        </authorList>
    </citation>
    <scope>NUCLEOTIDE SEQUENCE</scope>
</reference>
<keyword evidence="10" id="KW-1185">Reference proteome</keyword>
<dbReference type="KEGG" id="shx:MS3_00007242"/>
<keyword evidence="5" id="KW-0378">Hydrolase</keyword>
<reference evidence="9" key="3">
    <citation type="submission" date="2021-06" db="EMBL/GenBank/DDBJ databases">
        <title>Chromosome-level genome assembly for S. haematobium.</title>
        <authorList>
            <person name="Stroehlein A.J."/>
        </authorList>
    </citation>
    <scope>NUCLEOTIDE SEQUENCE</scope>
</reference>
<dbReference type="InterPro" id="IPR045004">
    <property type="entry name" value="ECH_dom"/>
</dbReference>
<evidence type="ECO:0000256" key="2">
    <source>
        <dbReference type="ARBA" id="ARBA00005254"/>
    </source>
</evidence>
<comment type="similarity">
    <text evidence="2">Belongs to the enoyl-CoA hydratase/isomerase family.</text>
</comment>
<dbReference type="GO" id="GO:0006574">
    <property type="term" value="P:L-valine catabolic process"/>
    <property type="evidence" value="ECO:0007669"/>
    <property type="project" value="TreeGrafter"/>
</dbReference>
<dbReference type="PANTHER" id="PTHR43176:SF3">
    <property type="entry name" value="3-HYDROXYISOBUTYRYL-COA HYDROLASE, MITOCHONDRIAL"/>
    <property type="match status" value="1"/>
</dbReference>
<sequence>MKRCIVSLIPQGIYSYGHKFDQENVGIMDKGNPKKVRELLDDTALAWELVDYQDQVWYFKLSESTSLITFIIFAYRIATEKTVFAMPETMIGFFPDVGGGYFLPRLPHPGLGLFLALTGYKLSSMNTVWAGIATHFIHSKDLSNFKNVLMNLELKSTCSPDDKPEFDYAIDKVINQFSSYVPSYYHSSVSNDLLYILDDLSKIFCFYKNNDDGGDHEIPVTMEDILIKLSKCYQNIENHEKVIHWAKQTYDKLLSCSPTSLKVTLRQLQIGSKLSFSDEFKMEYRLSQKMTRNPDFYEGVRACLIDKDNTAKWNPNNLTSVDMNQIQSYFNQLPENDEWRPE</sequence>
<evidence type="ECO:0000256" key="7">
    <source>
        <dbReference type="ARBA" id="ARBA00031181"/>
    </source>
</evidence>
<dbReference type="GO" id="GO:0005739">
    <property type="term" value="C:mitochondrion"/>
    <property type="evidence" value="ECO:0007669"/>
    <property type="project" value="TreeGrafter"/>
</dbReference>
<evidence type="ECO:0000256" key="3">
    <source>
        <dbReference type="ARBA" id="ARBA00011915"/>
    </source>
</evidence>
<dbReference type="PANTHER" id="PTHR43176">
    <property type="entry name" value="3-HYDROXYISOBUTYRYL-COA HYDROLASE-RELATED"/>
    <property type="match status" value="1"/>
</dbReference>
<dbReference type="SUPFAM" id="SSF52096">
    <property type="entry name" value="ClpP/crotonase"/>
    <property type="match status" value="1"/>
</dbReference>
<evidence type="ECO:0000256" key="1">
    <source>
        <dbReference type="ARBA" id="ARBA00001709"/>
    </source>
</evidence>
<reference evidence="9" key="2">
    <citation type="journal article" date="2019" name="Gigascience">
        <title>High-quality Schistosoma haematobium genome achieved by single-molecule and long-range sequencing.</title>
        <authorList>
            <person name="Stroehlein A.J."/>
            <person name="Korhonen P.K."/>
            <person name="Chong T.M."/>
            <person name="Lim Y.L."/>
            <person name="Chan K.G."/>
            <person name="Webster B."/>
            <person name="Rollinson D."/>
            <person name="Brindley P.J."/>
            <person name="Gasser R.B."/>
            <person name="Young N.D."/>
        </authorList>
    </citation>
    <scope>NUCLEOTIDE SEQUENCE</scope>
</reference>
<evidence type="ECO:0000313" key="10">
    <source>
        <dbReference type="Proteomes" id="UP000471633"/>
    </source>
</evidence>
<evidence type="ECO:0000256" key="5">
    <source>
        <dbReference type="ARBA" id="ARBA00022801"/>
    </source>
</evidence>
<organism evidence="9 10">
    <name type="scientific">Schistosoma haematobium</name>
    <name type="common">Blood fluke</name>
    <dbReference type="NCBI Taxonomy" id="6185"/>
    <lineage>
        <taxon>Eukaryota</taxon>
        <taxon>Metazoa</taxon>
        <taxon>Spiralia</taxon>
        <taxon>Lophotrochozoa</taxon>
        <taxon>Platyhelminthes</taxon>
        <taxon>Trematoda</taxon>
        <taxon>Digenea</taxon>
        <taxon>Strigeidida</taxon>
        <taxon>Schistosomatoidea</taxon>
        <taxon>Schistosomatidae</taxon>
        <taxon>Schistosoma</taxon>
    </lineage>
</organism>
<evidence type="ECO:0000313" key="9">
    <source>
        <dbReference type="EMBL" id="KAH9582502.1"/>
    </source>
</evidence>
<dbReference type="Gene3D" id="3.90.226.10">
    <property type="entry name" value="2-enoyl-CoA Hydratase, Chain A, domain 1"/>
    <property type="match status" value="1"/>
</dbReference>
<dbReference type="EMBL" id="AMPZ03000005">
    <property type="protein sequence ID" value="KAH9582502.1"/>
    <property type="molecule type" value="Genomic_DNA"/>
</dbReference>
<evidence type="ECO:0000256" key="4">
    <source>
        <dbReference type="ARBA" id="ARBA00016714"/>
    </source>
</evidence>
<evidence type="ECO:0000259" key="8">
    <source>
        <dbReference type="Pfam" id="PF16113"/>
    </source>
</evidence>
<comment type="catalytic activity">
    <reaction evidence="1">
        <text>3-hydroxy-2-methylpropanoyl-CoA + H2O = 3-hydroxy-2-methylpropanoate + CoA + H(+)</text>
        <dbReference type="Rhea" id="RHEA:20888"/>
        <dbReference type="ChEBI" id="CHEBI:11805"/>
        <dbReference type="ChEBI" id="CHEBI:15377"/>
        <dbReference type="ChEBI" id="CHEBI:15378"/>
        <dbReference type="ChEBI" id="CHEBI:57287"/>
        <dbReference type="ChEBI" id="CHEBI:57340"/>
        <dbReference type="EC" id="3.1.2.4"/>
    </reaction>
</comment>
<feature type="domain" description="Enoyl-CoA hydratase/isomerase" evidence="8">
    <location>
        <begin position="74"/>
        <end position="330"/>
    </location>
</feature>
<accession>A0A922ILT9</accession>
<protein>
    <recommendedName>
        <fullName evidence="4">3-hydroxyisobutyryl-CoA hydrolase, mitochondrial</fullName>
        <ecNumber evidence="3">3.1.2.4</ecNumber>
    </recommendedName>
    <alternativeName>
        <fullName evidence="7">3-hydroxyisobutyryl-coenzyme A hydrolase</fullName>
    </alternativeName>
</protein>
<gene>
    <name evidence="9" type="ORF">MS3_00007242</name>
</gene>
<reference evidence="9" key="1">
    <citation type="journal article" date="2012" name="Nat. Genet.">
        <title>Whole-genome sequence of Schistosoma haematobium.</title>
        <authorList>
            <person name="Young N.D."/>
            <person name="Jex A.R."/>
            <person name="Li B."/>
            <person name="Liu S."/>
            <person name="Yang L."/>
            <person name="Xiong Z."/>
            <person name="Li Y."/>
            <person name="Cantacessi C."/>
            <person name="Hall R.S."/>
            <person name="Xu X."/>
            <person name="Chen F."/>
            <person name="Wu X."/>
            <person name="Zerlotini A."/>
            <person name="Oliveira G."/>
            <person name="Hofmann A."/>
            <person name="Zhang G."/>
            <person name="Fang X."/>
            <person name="Kang Y."/>
            <person name="Campbell B.E."/>
            <person name="Loukas A."/>
            <person name="Ranganathan S."/>
            <person name="Rollinson D."/>
            <person name="Rinaldi G."/>
            <person name="Brindley P.J."/>
            <person name="Yang H."/>
            <person name="Wang J."/>
            <person name="Wang J."/>
            <person name="Gasser R.B."/>
        </authorList>
    </citation>
    <scope>NUCLEOTIDE SEQUENCE</scope>
</reference>
<dbReference type="EC" id="3.1.2.4" evidence="3"/>
<evidence type="ECO:0000256" key="6">
    <source>
        <dbReference type="ARBA" id="ARBA00024871"/>
    </source>
</evidence>
<dbReference type="AlphaFoldDB" id="A0A922ILT9"/>
<dbReference type="CTD" id="24595330"/>
<dbReference type="RefSeq" id="XP_051066009.1">
    <property type="nucleotide sequence ID" value="XM_051215498.1"/>
</dbReference>
<dbReference type="GO" id="GO:0003860">
    <property type="term" value="F:3-hydroxyisobutyryl-CoA hydrolase activity"/>
    <property type="evidence" value="ECO:0007669"/>
    <property type="project" value="UniProtKB-EC"/>
</dbReference>
<comment type="function">
    <text evidence="6">Hydrolyzes 3-hydroxyisobutyryl-CoA (HIBYL-CoA), a saline catabolite. Has high activity toward isobutyryl-CoA. Could be an isobutyryl-CoA dehydrogenase that functions in valine catabolism. Also hydrolyzes 3-hydroxypropanoyl-CoA.</text>
</comment>
<comment type="caution">
    <text evidence="9">The sequence shown here is derived from an EMBL/GenBank/DDBJ whole genome shotgun (WGS) entry which is preliminary data.</text>
</comment>
<dbReference type="Pfam" id="PF16113">
    <property type="entry name" value="ECH_2"/>
    <property type="match status" value="1"/>
</dbReference>
<name>A0A922ILT9_SCHHA</name>
<proteinExistence type="inferred from homology"/>